<dbReference type="InterPro" id="IPR033121">
    <property type="entry name" value="PEPTIDASE_A1"/>
</dbReference>
<evidence type="ECO:0000256" key="2">
    <source>
        <dbReference type="SAM" id="Phobius"/>
    </source>
</evidence>
<evidence type="ECO:0000313" key="6">
    <source>
        <dbReference type="Proteomes" id="UP001390339"/>
    </source>
</evidence>
<evidence type="ECO:0000313" key="5">
    <source>
        <dbReference type="EMBL" id="KAK8879998.1"/>
    </source>
</evidence>
<reference evidence="5 6" key="1">
    <citation type="journal article" date="2024" name="IMA Fungus">
        <title>Apiospora arundinis, a panoply of carbohydrate-active enzymes and secondary metabolites.</title>
        <authorList>
            <person name="Sorensen T."/>
            <person name="Petersen C."/>
            <person name="Muurmann A.T."/>
            <person name="Christiansen J.V."/>
            <person name="Brundto M.L."/>
            <person name="Overgaard C.K."/>
            <person name="Boysen A.T."/>
            <person name="Wollenberg R.D."/>
            <person name="Larsen T.O."/>
            <person name="Sorensen J.L."/>
            <person name="Nielsen K.L."/>
            <person name="Sondergaard T.E."/>
        </authorList>
    </citation>
    <scope>NUCLEOTIDE SEQUENCE [LARGE SCALE GENOMIC DNA]</scope>
    <source>
        <strain evidence="5 6">AAU 773</strain>
    </source>
</reference>
<dbReference type="Gene3D" id="2.40.70.10">
    <property type="entry name" value="Acid Proteases"/>
    <property type="match status" value="2"/>
</dbReference>
<evidence type="ECO:0000256" key="1">
    <source>
        <dbReference type="SAM" id="MobiDB-lite"/>
    </source>
</evidence>
<feature type="region of interest" description="Disordered" evidence="1">
    <location>
        <begin position="464"/>
        <end position="485"/>
    </location>
</feature>
<feature type="region of interest" description="Disordered" evidence="1">
    <location>
        <begin position="525"/>
        <end position="556"/>
    </location>
</feature>
<protein>
    <submittedName>
        <fullName evidence="5">Acid protease</fullName>
    </submittedName>
</protein>
<feature type="signal peptide" evidence="3">
    <location>
        <begin position="1"/>
        <end position="34"/>
    </location>
</feature>
<name>A0ABR2JML7_9PEZI</name>
<keyword evidence="5" id="KW-0378">Hydrolase</keyword>
<keyword evidence="2" id="KW-0472">Membrane</keyword>
<dbReference type="PROSITE" id="PS51767">
    <property type="entry name" value="PEPTIDASE_A1"/>
    <property type="match status" value="1"/>
</dbReference>
<evidence type="ECO:0000256" key="3">
    <source>
        <dbReference type="SAM" id="SignalP"/>
    </source>
</evidence>
<keyword evidence="2" id="KW-0812">Transmembrane</keyword>
<keyword evidence="6" id="KW-1185">Reference proteome</keyword>
<dbReference type="InterPro" id="IPR021109">
    <property type="entry name" value="Peptidase_aspartic_dom_sf"/>
</dbReference>
<feature type="domain" description="Peptidase A1" evidence="4">
    <location>
        <begin position="65"/>
        <end position="420"/>
    </location>
</feature>
<feature type="chain" id="PRO_5046819518" evidence="3">
    <location>
        <begin position="35"/>
        <end position="630"/>
    </location>
</feature>
<dbReference type="Pfam" id="PF00026">
    <property type="entry name" value="Asp"/>
    <property type="match status" value="1"/>
</dbReference>
<feature type="compositionally biased region" description="Low complexity" evidence="1">
    <location>
        <begin position="531"/>
        <end position="544"/>
    </location>
</feature>
<dbReference type="Proteomes" id="UP001390339">
    <property type="component" value="Unassembled WGS sequence"/>
</dbReference>
<keyword evidence="3" id="KW-0732">Signal</keyword>
<dbReference type="SUPFAM" id="SSF50630">
    <property type="entry name" value="Acid proteases"/>
    <property type="match status" value="1"/>
</dbReference>
<feature type="transmembrane region" description="Helical" evidence="2">
    <location>
        <begin position="495"/>
        <end position="517"/>
    </location>
</feature>
<dbReference type="GO" id="GO:0006508">
    <property type="term" value="P:proteolysis"/>
    <property type="evidence" value="ECO:0007669"/>
    <property type="project" value="UniProtKB-KW"/>
</dbReference>
<evidence type="ECO:0000259" key="4">
    <source>
        <dbReference type="PROSITE" id="PS51767"/>
    </source>
</evidence>
<organism evidence="5 6">
    <name type="scientific">Apiospora arundinis</name>
    <dbReference type="NCBI Taxonomy" id="335852"/>
    <lineage>
        <taxon>Eukaryota</taxon>
        <taxon>Fungi</taxon>
        <taxon>Dikarya</taxon>
        <taxon>Ascomycota</taxon>
        <taxon>Pezizomycotina</taxon>
        <taxon>Sordariomycetes</taxon>
        <taxon>Xylariomycetidae</taxon>
        <taxon>Amphisphaeriales</taxon>
        <taxon>Apiosporaceae</taxon>
        <taxon>Apiospora</taxon>
    </lineage>
</organism>
<keyword evidence="2" id="KW-1133">Transmembrane helix</keyword>
<dbReference type="GO" id="GO:0008233">
    <property type="term" value="F:peptidase activity"/>
    <property type="evidence" value="ECO:0007669"/>
    <property type="project" value="UniProtKB-KW"/>
</dbReference>
<proteinExistence type="predicted"/>
<feature type="region of interest" description="Disordered" evidence="1">
    <location>
        <begin position="596"/>
        <end position="630"/>
    </location>
</feature>
<accession>A0ABR2JML7</accession>
<comment type="caution">
    <text evidence="5">The sequence shown here is derived from an EMBL/GenBank/DDBJ whole genome shotgun (WGS) entry which is preliminary data.</text>
</comment>
<dbReference type="EMBL" id="JAPCWZ010000001">
    <property type="protein sequence ID" value="KAK8879998.1"/>
    <property type="molecule type" value="Genomic_DNA"/>
</dbReference>
<gene>
    <name evidence="5" type="ORF">PGQ11_001292</name>
</gene>
<keyword evidence="5" id="KW-0645">Protease</keyword>
<sequence>MATSTSFFAMHPRRMLLSLPLLTSYLLLMPAVLADKDPIGVPWSAKTYGPDGPWPAVEIAFGGNQHISLYPGNEYATVLIPTDYCSYNMSIACQASSAGLYTKVGTSSPIKVGGDTDYMRGLPVKGEKMEYWMDEVDLLDGSGIVTPNVSLNLANRSFSSYPNGNLYPLSVGCLGLGAPDRVNQSFSRGALPPINASLIPGNLYERGKIESNSFGMHIGSANPKMPGSLYFGGYDQNRIVGDVLTSTESTHREIPLKDIAIKVIGGASPWSFGASQEGLLAQGNSSIGSRGIQVRVDGCSPYLTLPKSTCDAIAQHLPVTYDAGLGLYMWNTGDAKYSQIVGSASALVFTFLGSTNTDKKAIAVPFRHLNLTLDRPLVDGAPRPYFPCFTGSDASYALGRAFLQDAFLGANWGARTWFLAQAPGPNVPSSKIVKFDGAGGSVTPSQNDWKESWAGSWKALTPAEAGSTTAIAPPDDHAPSNAVAEDGGLSTGAKAGIGAGAGVGALALLGAAVFFWLRHRKAKKAKGGTEGSNFNGNGNNNDIIRGGGAPGGSTYNPSSTYDSTLYSASEAKYSNSQHTSHGYDIQGAHPQAYSAELPAVYNAQPSELPASARTHAQPGPPPPLQFSSVQ</sequence>